<keyword evidence="1" id="KW-0560">Oxidoreductase</keyword>
<dbReference type="InterPro" id="IPR020843">
    <property type="entry name" value="ER"/>
</dbReference>
<dbReference type="Pfam" id="PF08240">
    <property type="entry name" value="ADH_N"/>
    <property type="match status" value="1"/>
</dbReference>
<dbReference type="KEGG" id="swf:E3E12_03190"/>
<dbReference type="InterPro" id="IPR013154">
    <property type="entry name" value="ADH-like_N"/>
</dbReference>
<dbReference type="Proteomes" id="UP000318709">
    <property type="component" value="Chromosome"/>
</dbReference>
<dbReference type="SUPFAM" id="SSF50129">
    <property type="entry name" value="GroES-like"/>
    <property type="match status" value="1"/>
</dbReference>
<dbReference type="CDD" id="cd08252">
    <property type="entry name" value="AL_MDR"/>
    <property type="match status" value="1"/>
</dbReference>
<dbReference type="OrthoDB" id="9785812at2"/>
<feature type="domain" description="Enoyl reductase (ER)" evidence="2">
    <location>
        <begin position="19"/>
        <end position="347"/>
    </location>
</feature>
<sequence>MPSEHAKMTIPPFMEVVAARPNDFAWQRQAVPKPQGRELLVAVKAVSVNPVDVKIRSTLQPGEERVLGWDASGVVVATGPEVKDFAPGDEVYYAGALQNPGTDAPYQLVDERLVALKPTTLDWAQAAALPLTSLTAWEMLFKRFQIPQKADDTQSQLGKGADGPVLLVIGGAGGVGSMAIQLAKALTNARVVATASRPASRAWAEAMGADHVIDHTHPLKPQLDGLSLPAPTYVFSTSHTAEYLPQIVGLIQPEGQIGLIDDPKALDVVSLKRKSLALHWEWMFTPAYYHLPSMARQGKILAQVAQLVDQGKVRTTLNDLLGPLDPGSLAQAHTMLESGRTVGKIVLEGFANP</sequence>
<evidence type="ECO:0000259" key="2">
    <source>
        <dbReference type="SMART" id="SM00829"/>
    </source>
</evidence>
<dbReference type="InterPro" id="IPR014182">
    <property type="entry name" value="ADH_Zn_typ-1"/>
</dbReference>
<name>A0A4Y6U7J0_9PROT</name>
<protein>
    <recommendedName>
        <fullName evidence="1">Zinc-type alcohol dehydrogenase-like protein</fullName>
    </recommendedName>
</protein>
<keyword evidence="1" id="KW-0862">Zinc</keyword>
<evidence type="ECO:0000256" key="1">
    <source>
        <dbReference type="RuleBase" id="RU364000"/>
    </source>
</evidence>
<dbReference type="Pfam" id="PF13602">
    <property type="entry name" value="ADH_zinc_N_2"/>
    <property type="match status" value="1"/>
</dbReference>
<gene>
    <name evidence="3" type="ORF">E3E12_03190</name>
</gene>
<dbReference type="GO" id="GO:0016491">
    <property type="term" value="F:oxidoreductase activity"/>
    <property type="evidence" value="ECO:0007669"/>
    <property type="project" value="UniProtKB-KW"/>
</dbReference>
<comment type="similarity">
    <text evidence="1">Belongs to the zinc-containing alcohol dehydrogenase family. Quinone oxidoreductase subfamily.</text>
</comment>
<dbReference type="NCBIfam" id="TIGR02817">
    <property type="entry name" value="adh_fam_1"/>
    <property type="match status" value="1"/>
</dbReference>
<accession>A0A4Y6U7J0</accession>
<organism evidence="3 4">
    <name type="scientific">Formicincola oecophyllae</name>
    <dbReference type="NCBI Taxonomy" id="2558361"/>
    <lineage>
        <taxon>Bacteria</taxon>
        <taxon>Pseudomonadati</taxon>
        <taxon>Pseudomonadota</taxon>
        <taxon>Alphaproteobacteria</taxon>
        <taxon>Acetobacterales</taxon>
        <taxon>Acetobacteraceae</taxon>
        <taxon>Formicincola</taxon>
    </lineage>
</organism>
<dbReference type="Gene3D" id="3.90.180.10">
    <property type="entry name" value="Medium-chain alcohol dehydrogenases, catalytic domain"/>
    <property type="match status" value="1"/>
</dbReference>
<dbReference type="AlphaFoldDB" id="A0A4Y6U7J0"/>
<evidence type="ECO:0000313" key="4">
    <source>
        <dbReference type="Proteomes" id="UP000318709"/>
    </source>
</evidence>
<dbReference type="PANTHER" id="PTHR43482:SF1">
    <property type="entry name" value="PROTEIN AST1-RELATED"/>
    <property type="match status" value="1"/>
</dbReference>
<dbReference type="Gene3D" id="3.40.50.720">
    <property type="entry name" value="NAD(P)-binding Rossmann-like Domain"/>
    <property type="match status" value="1"/>
</dbReference>
<dbReference type="InterPro" id="IPR052585">
    <property type="entry name" value="Lipid_raft_assoc_Zn_ADH"/>
</dbReference>
<dbReference type="InterPro" id="IPR011032">
    <property type="entry name" value="GroES-like_sf"/>
</dbReference>
<dbReference type="SUPFAM" id="SSF51735">
    <property type="entry name" value="NAD(P)-binding Rossmann-fold domains"/>
    <property type="match status" value="1"/>
</dbReference>
<dbReference type="GO" id="GO:0008270">
    <property type="term" value="F:zinc ion binding"/>
    <property type="evidence" value="ECO:0007669"/>
    <property type="project" value="InterPro"/>
</dbReference>
<dbReference type="EMBL" id="CP038231">
    <property type="protein sequence ID" value="QDH13369.1"/>
    <property type="molecule type" value="Genomic_DNA"/>
</dbReference>
<keyword evidence="4" id="KW-1185">Reference proteome</keyword>
<dbReference type="PANTHER" id="PTHR43482">
    <property type="entry name" value="PROTEIN AST1-RELATED"/>
    <property type="match status" value="1"/>
</dbReference>
<dbReference type="SMART" id="SM00829">
    <property type="entry name" value="PKS_ER"/>
    <property type="match status" value="1"/>
</dbReference>
<keyword evidence="1" id="KW-0479">Metal-binding</keyword>
<proteinExistence type="inferred from homology"/>
<reference evidence="3 4" key="1">
    <citation type="submission" date="2019-03" db="EMBL/GenBank/DDBJ databases">
        <title>The complete genome sequence of Swingsia_sp. F3b2 LMG30590(T).</title>
        <authorList>
            <person name="Chua K.-O."/>
            <person name="Chan K.-G."/>
            <person name="See-Too W.-S."/>
        </authorList>
    </citation>
    <scope>NUCLEOTIDE SEQUENCE [LARGE SCALE GENOMIC DNA]</scope>
    <source>
        <strain evidence="3 4">F3b2</strain>
    </source>
</reference>
<dbReference type="InterPro" id="IPR036291">
    <property type="entry name" value="NAD(P)-bd_dom_sf"/>
</dbReference>
<evidence type="ECO:0000313" key="3">
    <source>
        <dbReference type="EMBL" id="QDH13369.1"/>
    </source>
</evidence>